<dbReference type="Proteomes" id="UP000317572">
    <property type="component" value="Chromosome"/>
</dbReference>
<dbReference type="GO" id="GO:0030420">
    <property type="term" value="P:establishment of competence for transformation"/>
    <property type="evidence" value="ECO:0007669"/>
    <property type="project" value="InterPro"/>
</dbReference>
<feature type="domain" description="Metallo-beta-lactamase" evidence="7">
    <location>
        <begin position="508"/>
        <end position="689"/>
    </location>
</feature>
<evidence type="ECO:0000259" key="7">
    <source>
        <dbReference type="SMART" id="SM00849"/>
    </source>
</evidence>
<dbReference type="InterPro" id="IPR025405">
    <property type="entry name" value="DUF4131"/>
</dbReference>
<evidence type="ECO:0000313" key="8">
    <source>
        <dbReference type="EMBL" id="QDL32899.1"/>
    </source>
</evidence>
<dbReference type="InterPro" id="IPR035681">
    <property type="entry name" value="ComA-like_MBL"/>
</dbReference>
<reference evidence="8 9" key="1">
    <citation type="submission" date="2018-11" db="EMBL/GenBank/DDBJ databases">
        <title>The first complete genome of Serratia liquefaciens isolated from metalophyte plant revel distinctness adaptive mechanisms in an extreme habitat.</title>
        <authorList>
            <person name="Caneschi W.L."/>
            <person name="Sanchez A.B."/>
            <person name="Felestrino E.B."/>
            <person name="Assis R.A.B."/>
            <person name="Lemes C.G.C."/>
            <person name="Cordeiro I.F."/>
            <person name="Fonseca N.P."/>
            <person name="Villa M."/>
            <person name="Vieira I.T."/>
            <person name="Moraes L.A."/>
            <person name="Kamino L.H.Y."/>
            <person name="do Carmo F."/>
            <person name="Garcia C.M."/>
            <person name="Almeida N.F."/>
            <person name="Silva R.S."/>
            <person name="Ferro J.A."/>
            <person name="Ferro M.I.T."/>
            <person name="Varani A.M."/>
            <person name="Ferreira R.M."/>
            <person name="dos Santos V.L."/>
            <person name="Silva U.C."/>
            <person name="Setubal J.C."/>
            <person name="Moreira L.M."/>
        </authorList>
    </citation>
    <scope>NUCLEOTIDE SEQUENCE [LARGE SCALE GENOMIC DNA]</scope>
    <source>
        <strain evidence="8 9">FG3</strain>
    </source>
</reference>
<dbReference type="AlphaFoldDB" id="A0A515CXK5"/>
<dbReference type="STRING" id="614.XJ20_15225"/>
<dbReference type="SMART" id="SM00849">
    <property type="entry name" value="Lactamase_B"/>
    <property type="match status" value="1"/>
</dbReference>
<protein>
    <submittedName>
        <fullName evidence="8">ComEC family protein</fullName>
    </submittedName>
</protein>
<dbReference type="NCBIfam" id="NF008580">
    <property type="entry name" value="PRK11539.1"/>
    <property type="match status" value="1"/>
</dbReference>
<dbReference type="InterPro" id="IPR004477">
    <property type="entry name" value="ComEC_N"/>
</dbReference>
<feature type="transmembrane region" description="Helical" evidence="6">
    <location>
        <begin position="223"/>
        <end position="246"/>
    </location>
</feature>
<organism evidence="8 9">
    <name type="scientific">Serratia liquefaciens</name>
    <dbReference type="NCBI Taxonomy" id="614"/>
    <lineage>
        <taxon>Bacteria</taxon>
        <taxon>Pseudomonadati</taxon>
        <taxon>Pseudomonadota</taxon>
        <taxon>Gammaproteobacteria</taxon>
        <taxon>Enterobacterales</taxon>
        <taxon>Yersiniaceae</taxon>
        <taxon>Serratia</taxon>
    </lineage>
</organism>
<accession>A0A515CXK5</accession>
<feature type="transmembrane region" description="Helical" evidence="6">
    <location>
        <begin position="364"/>
        <end position="384"/>
    </location>
</feature>
<dbReference type="Pfam" id="PF13567">
    <property type="entry name" value="DUF4131"/>
    <property type="match status" value="1"/>
</dbReference>
<feature type="transmembrane region" description="Helical" evidence="6">
    <location>
        <begin position="311"/>
        <end position="344"/>
    </location>
</feature>
<dbReference type="InterPro" id="IPR036866">
    <property type="entry name" value="RibonucZ/Hydroxyglut_hydro"/>
</dbReference>
<dbReference type="InterPro" id="IPR004797">
    <property type="entry name" value="Competence_ComEC/Rec2"/>
</dbReference>
<dbReference type="NCBIfam" id="TIGR00360">
    <property type="entry name" value="ComEC_N-term"/>
    <property type="match status" value="1"/>
</dbReference>
<name>A0A515CXK5_SERLI</name>
<keyword evidence="4 6" id="KW-1133">Transmembrane helix</keyword>
<dbReference type="CDD" id="cd07731">
    <property type="entry name" value="ComA-like_MBL-fold"/>
    <property type="match status" value="1"/>
</dbReference>
<feature type="transmembrane region" description="Helical" evidence="6">
    <location>
        <begin position="450"/>
        <end position="467"/>
    </location>
</feature>
<dbReference type="NCBIfam" id="TIGR00361">
    <property type="entry name" value="ComEC_Rec2"/>
    <property type="match status" value="1"/>
</dbReference>
<evidence type="ECO:0000256" key="5">
    <source>
        <dbReference type="ARBA" id="ARBA00023136"/>
    </source>
</evidence>
<dbReference type="InterPro" id="IPR052159">
    <property type="entry name" value="Competence_DNA_uptake"/>
</dbReference>
<dbReference type="Gene3D" id="3.60.15.10">
    <property type="entry name" value="Ribonuclease Z/Hydroxyacylglutathione hydrolase-like"/>
    <property type="match status" value="1"/>
</dbReference>
<evidence type="ECO:0000256" key="1">
    <source>
        <dbReference type="ARBA" id="ARBA00004651"/>
    </source>
</evidence>
<evidence type="ECO:0000256" key="2">
    <source>
        <dbReference type="ARBA" id="ARBA00022475"/>
    </source>
</evidence>
<dbReference type="InterPro" id="IPR001279">
    <property type="entry name" value="Metallo-B-lactamas"/>
</dbReference>
<dbReference type="SUPFAM" id="SSF56281">
    <property type="entry name" value="Metallo-hydrolase/oxidoreductase"/>
    <property type="match status" value="1"/>
</dbReference>
<keyword evidence="3 6" id="KW-0812">Transmembrane</keyword>
<keyword evidence="2" id="KW-1003">Cell membrane</keyword>
<feature type="transmembrane region" description="Helical" evidence="6">
    <location>
        <begin position="258"/>
        <end position="277"/>
    </location>
</feature>
<feature type="transmembrane region" description="Helical" evidence="6">
    <location>
        <begin position="473"/>
        <end position="490"/>
    </location>
</feature>
<evidence type="ECO:0000256" key="3">
    <source>
        <dbReference type="ARBA" id="ARBA00022692"/>
    </source>
</evidence>
<proteinExistence type="predicted"/>
<evidence type="ECO:0000256" key="6">
    <source>
        <dbReference type="SAM" id="Phobius"/>
    </source>
</evidence>
<dbReference type="PANTHER" id="PTHR30619">
    <property type="entry name" value="DNA INTERNALIZATION/COMPETENCE PROTEIN COMEC/REC2"/>
    <property type="match status" value="1"/>
</dbReference>
<dbReference type="Pfam" id="PF00753">
    <property type="entry name" value="Lactamase_B"/>
    <property type="match status" value="1"/>
</dbReference>
<evidence type="ECO:0000313" key="9">
    <source>
        <dbReference type="Proteomes" id="UP000317572"/>
    </source>
</evidence>
<feature type="transmembrane region" description="Helical" evidence="6">
    <location>
        <begin position="424"/>
        <end position="443"/>
    </location>
</feature>
<dbReference type="GO" id="GO:0005886">
    <property type="term" value="C:plasma membrane"/>
    <property type="evidence" value="ECO:0007669"/>
    <property type="project" value="UniProtKB-SubCell"/>
</dbReference>
<feature type="transmembrane region" description="Helical" evidence="6">
    <location>
        <begin position="47"/>
        <end position="66"/>
    </location>
</feature>
<dbReference type="PANTHER" id="PTHR30619:SF1">
    <property type="entry name" value="RECOMBINATION PROTEIN 2"/>
    <property type="match status" value="1"/>
</dbReference>
<dbReference type="EMBL" id="CP033893">
    <property type="protein sequence ID" value="QDL32899.1"/>
    <property type="molecule type" value="Genomic_DNA"/>
</dbReference>
<gene>
    <name evidence="8" type="ORF">EGO53_14305</name>
</gene>
<feature type="transmembrane region" description="Helical" evidence="6">
    <location>
        <begin position="396"/>
        <end position="418"/>
    </location>
</feature>
<dbReference type="Pfam" id="PF03772">
    <property type="entry name" value="Competence"/>
    <property type="match status" value="1"/>
</dbReference>
<keyword evidence="5 6" id="KW-0472">Membrane</keyword>
<evidence type="ECO:0000256" key="4">
    <source>
        <dbReference type="ARBA" id="ARBA00022989"/>
    </source>
</evidence>
<comment type="subcellular location">
    <subcellularLocation>
        <location evidence="1">Cell membrane</location>
        <topology evidence="1">Multi-pass membrane protein</topology>
    </subcellularLocation>
</comment>
<sequence>MDLAIIAIICGTLPLLFMPHLPDARIMLCVTLPICCYLWPRGSLCRFMAWGALGFLWAVFTAGNLVDQINRLSQGPVVHAVVEVSSIALAATARKQTVMHIEQINGRWLVPSIAFSTLWQPKEQPLCAGQRWQMQLRLRPMHGNLNEGGFDSQRWAISQRQPLTAQVKSATLLDPACSWRQRIIRHAENNIGTVRYQAVLLALAFGERGALEPSLRSLMLKTGIAHLMAISGLHVAMVAILIWSLLRVIQFWLPAHRIGYRFPLIASWLGALGYIWLAGAHPPAVRTGLALTLWMLLRIRGIHCSSWQVWLWCIGLILICDPLAVLSDSFWLSATAVLCLIFWFEWVPLSPRFRVGWYWAPLRWLHIQFGITLLLVPMQAGLFLGLSMTSIPANLWAVPLVSLVTVPLILLAVVLGIFPPLSTGLWWAADLTLAWVFTPLHYLKNGWFDLGAASLVVSIMGWLMVIFWRFHWWLRYVSVLVTLAVCCLLWREKAPSYRWRVDMLDIGHGLAMVVEKNGRAILYDTGPRWGTGSAATRNIVPFLNWRGLPVDQIVISHDHLDHIGGLEELQQAFPLATVRSPRLGAGHLPCVAGESWQWQSLQFQVLWPPKAVKTAGNDDSCVIRIDDGKYSLLLTGDAEKRSEAQLVRHQRHLLRATILQVPHHGSKTSSTPPFLRAVAPEAAIASASRYNKWRLPAVKVVARYRENGIIWRDTSRSGQLSVLFFDNDWQIKGFREQIMPRWYHQRFGVEGDNE</sequence>